<dbReference type="PANTHER" id="PTHR30160:SF1">
    <property type="entry name" value="LIPOPOLYSACCHARIDE 1,2-N-ACETYLGLUCOSAMINETRANSFERASE-RELATED"/>
    <property type="match status" value="1"/>
</dbReference>
<gene>
    <name evidence="3" type="ORF">SAMN05216417_1026</name>
</gene>
<reference evidence="3 4" key="1">
    <citation type="submission" date="2016-10" db="EMBL/GenBank/DDBJ databases">
        <authorList>
            <person name="de Groot N.N."/>
        </authorList>
    </citation>
    <scope>NUCLEOTIDE SEQUENCE [LARGE SCALE GENOMIC DNA]</scope>
    <source>
        <strain evidence="3 4">Nl14</strain>
    </source>
</reference>
<dbReference type="PANTHER" id="PTHR30160">
    <property type="entry name" value="TETRAACYLDISACCHARIDE 4'-KINASE-RELATED"/>
    <property type="match status" value="1"/>
</dbReference>
<dbReference type="OrthoDB" id="9781892at2"/>
<evidence type="ECO:0000256" key="1">
    <source>
        <dbReference type="ARBA" id="ARBA00022676"/>
    </source>
</evidence>
<evidence type="ECO:0000313" key="4">
    <source>
        <dbReference type="Proteomes" id="UP000182649"/>
    </source>
</evidence>
<dbReference type="InterPro" id="IPR002201">
    <property type="entry name" value="Glyco_trans_9"/>
</dbReference>
<accession>A0A1I7FM23</accession>
<dbReference type="EMBL" id="FPBZ01000002">
    <property type="protein sequence ID" value="SFU37252.1"/>
    <property type="molecule type" value="Genomic_DNA"/>
</dbReference>
<dbReference type="CDD" id="cd03789">
    <property type="entry name" value="GT9_LPS_heptosyltransferase"/>
    <property type="match status" value="1"/>
</dbReference>
<protein>
    <submittedName>
        <fullName evidence="3">ADP-heptose:LPS heptosyltransferase</fullName>
    </submittedName>
</protein>
<dbReference type="GO" id="GO:0008713">
    <property type="term" value="F:ADP-heptose-lipopolysaccharide heptosyltransferase activity"/>
    <property type="evidence" value="ECO:0007669"/>
    <property type="project" value="TreeGrafter"/>
</dbReference>
<dbReference type="GO" id="GO:0005829">
    <property type="term" value="C:cytosol"/>
    <property type="evidence" value="ECO:0007669"/>
    <property type="project" value="TreeGrafter"/>
</dbReference>
<dbReference type="AlphaFoldDB" id="A0A1I7FM23"/>
<dbReference type="RefSeq" id="WP_081363458.1">
    <property type="nucleotide sequence ID" value="NZ_FPBZ01000002.1"/>
</dbReference>
<keyword evidence="2 3" id="KW-0808">Transferase</keyword>
<organism evidence="3 4">
    <name type="scientific">Nitrosospira multiformis</name>
    <dbReference type="NCBI Taxonomy" id="1231"/>
    <lineage>
        <taxon>Bacteria</taxon>
        <taxon>Pseudomonadati</taxon>
        <taxon>Pseudomonadota</taxon>
        <taxon>Betaproteobacteria</taxon>
        <taxon>Nitrosomonadales</taxon>
        <taxon>Nitrosomonadaceae</taxon>
        <taxon>Nitrosospira</taxon>
    </lineage>
</organism>
<dbReference type="SUPFAM" id="SSF53756">
    <property type="entry name" value="UDP-Glycosyltransferase/glycogen phosphorylase"/>
    <property type="match status" value="1"/>
</dbReference>
<keyword evidence="1" id="KW-0328">Glycosyltransferase</keyword>
<name>A0A1I7FM23_9PROT</name>
<sequence>MAAGNFPPPLPFSPRKIAVLHAKALGDFIVILPALDAIKRTYPDAELILLAKPWVKEFLAGRPSIVDRVIGIPLLAGVNDPVESKGQVLDTDSCAYPLEVDRFCQAMQGEKLDVVIHMQGDGKSVNPFINKFGASLTAGMCNPPAESLDRSIPYVHYQSEILRNLEVAALIGAHTTSTGFEPRIEVTESDEQEAEPVRQIIKGKPYVVIHPGADDLRRVWPAASFAGIANYLAEKGYEVVVTGTPKEEERVANVLKAMNYAALPCTDLGLGGLSALLQQSALVVSNDTGPLHLARAVGVRTVGIYWAPNVLNWGPLSRDRHRVAVSWQLECPQCGIKPVSPWPFQPQKPDCSHPYSFVESVPVAEVLGLATELLPSH</sequence>
<dbReference type="Pfam" id="PF01075">
    <property type="entry name" value="Glyco_transf_9"/>
    <property type="match status" value="1"/>
</dbReference>
<dbReference type="InterPro" id="IPR051199">
    <property type="entry name" value="LPS_LOS_Heptosyltrfase"/>
</dbReference>
<dbReference type="Proteomes" id="UP000182649">
    <property type="component" value="Unassembled WGS sequence"/>
</dbReference>
<proteinExistence type="predicted"/>
<evidence type="ECO:0000313" key="3">
    <source>
        <dbReference type="EMBL" id="SFU37252.1"/>
    </source>
</evidence>
<evidence type="ECO:0000256" key="2">
    <source>
        <dbReference type="ARBA" id="ARBA00022679"/>
    </source>
</evidence>
<dbReference type="GO" id="GO:0009244">
    <property type="term" value="P:lipopolysaccharide core region biosynthetic process"/>
    <property type="evidence" value="ECO:0007669"/>
    <property type="project" value="TreeGrafter"/>
</dbReference>
<dbReference type="Gene3D" id="3.40.50.2000">
    <property type="entry name" value="Glycogen Phosphorylase B"/>
    <property type="match status" value="2"/>
</dbReference>